<organism evidence="3 4">
    <name type="scientific">Marinicauda pacifica</name>
    <dbReference type="NCBI Taxonomy" id="1133559"/>
    <lineage>
        <taxon>Bacteria</taxon>
        <taxon>Pseudomonadati</taxon>
        <taxon>Pseudomonadota</taxon>
        <taxon>Alphaproteobacteria</taxon>
        <taxon>Maricaulales</taxon>
        <taxon>Maricaulaceae</taxon>
        <taxon>Marinicauda</taxon>
    </lineage>
</organism>
<dbReference type="AlphaFoldDB" id="A0A4S2HER0"/>
<evidence type="ECO:0000256" key="1">
    <source>
        <dbReference type="SAM" id="MobiDB-lite"/>
    </source>
</evidence>
<dbReference type="PROSITE" id="PS50937">
    <property type="entry name" value="HTH_MERR_2"/>
    <property type="match status" value="1"/>
</dbReference>
<dbReference type="Pfam" id="PF13411">
    <property type="entry name" value="MerR_1"/>
    <property type="match status" value="1"/>
</dbReference>
<dbReference type="SMART" id="SM00422">
    <property type="entry name" value="HTH_MERR"/>
    <property type="match status" value="1"/>
</dbReference>
<protein>
    <submittedName>
        <fullName evidence="3">MerR family transcriptional regulator</fullName>
    </submittedName>
</protein>
<feature type="domain" description="HTH merR-type" evidence="2">
    <location>
        <begin position="12"/>
        <end position="80"/>
    </location>
</feature>
<dbReference type="GO" id="GO:0003677">
    <property type="term" value="F:DNA binding"/>
    <property type="evidence" value="ECO:0007669"/>
    <property type="project" value="InterPro"/>
</dbReference>
<feature type="region of interest" description="Disordered" evidence="1">
    <location>
        <begin position="89"/>
        <end position="136"/>
    </location>
</feature>
<proteinExistence type="predicted"/>
<dbReference type="SUPFAM" id="SSF46955">
    <property type="entry name" value="Putative DNA-binding domain"/>
    <property type="match status" value="1"/>
</dbReference>
<sequence>MASEKSPDAYRTISEAAEEADLPAHVLRFWESKFTQLKPLKRNGGRRLYRPQDIQLLKGLRQLLYEEGFTIKGAQKYLRDHGVAVVAELGKGGGSPFSDAPGVSETPDAAADAESARPEAGTNDESATPVGATAPLDAAGRARLEHVLERLIGARDSLRQAMES</sequence>
<gene>
    <name evidence="3" type="ORF">E5162_04640</name>
</gene>
<dbReference type="OrthoDB" id="9810140at2"/>
<evidence type="ECO:0000259" key="2">
    <source>
        <dbReference type="PROSITE" id="PS50937"/>
    </source>
</evidence>
<dbReference type="EMBL" id="SRXV01000001">
    <property type="protein sequence ID" value="TGY94565.1"/>
    <property type="molecule type" value="Genomic_DNA"/>
</dbReference>
<dbReference type="Gene3D" id="1.10.1660.10">
    <property type="match status" value="1"/>
</dbReference>
<dbReference type="Proteomes" id="UP000305451">
    <property type="component" value="Unassembled WGS sequence"/>
</dbReference>
<dbReference type="RefSeq" id="WP_135943762.1">
    <property type="nucleotide sequence ID" value="NZ_BMEI01000001.1"/>
</dbReference>
<dbReference type="GO" id="GO:0006355">
    <property type="term" value="P:regulation of DNA-templated transcription"/>
    <property type="evidence" value="ECO:0007669"/>
    <property type="project" value="InterPro"/>
</dbReference>
<accession>A0A4S2HER0</accession>
<reference evidence="3 4" key="1">
    <citation type="journal article" date="2013" name="Int. J. Syst. Evol. Microbiol.">
        <title>Marinicauda pacifica gen. nov., sp. nov., a prosthecate alphaproteobacterium of the family Hyphomonadaceae isolated from deep seawater.</title>
        <authorList>
            <person name="Zhang X.Y."/>
            <person name="Li G.W."/>
            <person name="Wang C.S."/>
            <person name="Zhang Y.J."/>
            <person name="Xu X.W."/>
            <person name="Li H."/>
            <person name="Liu A."/>
            <person name="Liu C."/>
            <person name="Xie B.B."/>
            <person name="Qin Q.L."/>
            <person name="Xu Z."/>
            <person name="Chen X.L."/>
            <person name="Zhou B.C."/>
            <person name="Zhang Y.Z."/>
        </authorList>
    </citation>
    <scope>NUCLEOTIDE SEQUENCE [LARGE SCALE GENOMIC DNA]</scope>
    <source>
        <strain evidence="3 4">P-1 km-3</strain>
    </source>
</reference>
<dbReference type="InterPro" id="IPR009061">
    <property type="entry name" value="DNA-bd_dom_put_sf"/>
</dbReference>
<evidence type="ECO:0000313" key="4">
    <source>
        <dbReference type="Proteomes" id="UP000305451"/>
    </source>
</evidence>
<dbReference type="CDD" id="cd04765">
    <property type="entry name" value="HTH_MlrA-like_sg2"/>
    <property type="match status" value="1"/>
</dbReference>
<name>A0A4S2HER0_9PROT</name>
<dbReference type="InterPro" id="IPR000551">
    <property type="entry name" value="MerR-type_HTH_dom"/>
</dbReference>
<keyword evidence="4" id="KW-1185">Reference proteome</keyword>
<comment type="caution">
    <text evidence="3">The sequence shown here is derived from an EMBL/GenBank/DDBJ whole genome shotgun (WGS) entry which is preliminary data.</text>
</comment>
<evidence type="ECO:0000313" key="3">
    <source>
        <dbReference type="EMBL" id="TGY94565.1"/>
    </source>
</evidence>